<feature type="region of interest" description="Disordered" evidence="4">
    <location>
        <begin position="1"/>
        <end position="23"/>
    </location>
</feature>
<protein>
    <submittedName>
        <fullName evidence="6">Uncharacterized protein LOC103483547 isoform X2</fullName>
    </submittedName>
</protein>
<dbReference type="RefSeq" id="XP_050941996.1">
    <property type="nucleotide sequence ID" value="XM_051086039.1"/>
</dbReference>
<evidence type="ECO:0000256" key="2">
    <source>
        <dbReference type="ARBA" id="ARBA00022603"/>
    </source>
</evidence>
<dbReference type="Proteomes" id="UP001652600">
    <property type="component" value="Chromosome 6"/>
</dbReference>
<proteinExistence type="inferred from homology"/>
<keyword evidence="3" id="KW-0808">Transferase</keyword>
<dbReference type="InterPro" id="IPR051419">
    <property type="entry name" value="Lys/N-term_MeTrsfase_sf"/>
</dbReference>
<dbReference type="GeneID" id="103483547"/>
<keyword evidence="5" id="KW-1185">Reference proteome</keyword>
<keyword evidence="2" id="KW-0489">Methyltransferase</keyword>
<dbReference type="SUPFAM" id="SSF53335">
    <property type="entry name" value="S-adenosyl-L-methionine-dependent methyltransferases"/>
    <property type="match status" value="1"/>
</dbReference>
<gene>
    <name evidence="6" type="primary">LOC103483547</name>
</gene>
<dbReference type="PANTHER" id="PTHR12176:SF56">
    <property type="entry name" value="OS04G0510700 PROTEIN"/>
    <property type="match status" value="1"/>
</dbReference>
<evidence type="ECO:0000256" key="4">
    <source>
        <dbReference type="SAM" id="MobiDB-lite"/>
    </source>
</evidence>
<accession>A0ABM3KW36</accession>
<evidence type="ECO:0000313" key="5">
    <source>
        <dbReference type="Proteomes" id="UP001652600"/>
    </source>
</evidence>
<evidence type="ECO:0000313" key="6">
    <source>
        <dbReference type="RefSeq" id="XP_050941996.1"/>
    </source>
</evidence>
<reference evidence="6" key="1">
    <citation type="submission" date="2025-08" db="UniProtKB">
        <authorList>
            <consortium name="RefSeq"/>
        </authorList>
    </citation>
    <scope>IDENTIFICATION</scope>
    <source>
        <tissue evidence="6">Stem</tissue>
    </source>
</reference>
<evidence type="ECO:0000256" key="1">
    <source>
        <dbReference type="ARBA" id="ARBA00008361"/>
    </source>
</evidence>
<organism evidence="5 6">
    <name type="scientific">Cucumis melo</name>
    <name type="common">Muskmelon</name>
    <dbReference type="NCBI Taxonomy" id="3656"/>
    <lineage>
        <taxon>Eukaryota</taxon>
        <taxon>Viridiplantae</taxon>
        <taxon>Streptophyta</taxon>
        <taxon>Embryophyta</taxon>
        <taxon>Tracheophyta</taxon>
        <taxon>Spermatophyta</taxon>
        <taxon>Magnoliopsida</taxon>
        <taxon>eudicotyledons</taxon>
        <taxon>Gunneridae</taxon>
        <taxon>Pentapetalae</taxon>
        <taxon>rosids</taxon>
        <taxon>fabids</taxon>
        <taxon>Cucurbitales</taxon>
        <taxon>Cucurbitaceae</taxon>
        <taxon>Benincaseae</taxon>
        <taxon>Cucumis</taxon>
    </lineage>
</organism>
<evidence type="ECO:0000256" key="3">
    <source>
        <dbReference type="ARBA" id="ARBA00022679"/>
    </source>
</evidence>
<comment type="similarity">
    <text evidence="1">Belongs to the methyltransferase superfamily.</text>
</comment>
<name>A0ABM3KW36_CUCME</name>
<dbReference type="InterPro" id="IPR029063">
    <property type="entry name" value="SAM-dependent_MTases_sf"/>
</dbReference>
<sequence>MALAVVSRTRETGSTPQNGGGTITTVTPTLFSVRYLKRNGLHWPGTGRWLQQRYAEVCSGCKNEGRFGILGYQWRVLRFNDNTRQSTAKVLAAYRESEPESIFLMQQAHCLAVPYLKSMISVGLTTIASCGYDLLNAIRGKQILNILCIGHGGGSLPLFLASKIQGANVDIVEIDPLVISASIQAMGFPAFSVMTASGDRSSGRPRFIDDIMWKGIHERLFLYELDAEDFISNTTNLYDMVFIDAYDGDDIFPHKLWDPNSTFLEALTKRVHPKHGTVVVNLHSDSDIVEPDGSVPSVLEHILPMGKYVSQIGRAYMDVLVGDESYEKNSGLGFTVAVPWVCNTSLVVCKGLEMNCEYLNRDSVMNTLISKSLEVERLLKLPFSCLEYIKRGFVLLD</sequence>
<dbReference type="Gene3D" id="3.40.50.150">
    <property type="entry name" value="Vaccinia Virus protein VP39"/>
    <property type="match status" value="1"/>
</dbReference>
<feature type="compositionally biased region" description="Polar residues" evidence="4">
    <location>
        <begin position="12"/>
        <end position="23"/>
    </location>
</feature>
<dbReference type="PANTHER" id="PTHR12176">
    <property type="entry name" value="SAM-DEPENDENT METHYLTRANSFERASE SUPERFAMILY PROTEIN"/>
    <property type="match status" value="1"/>
</dbReference>